<reference evidence="4 5" key="1">
    <citation type="submission" date="2019-06" db="EMBL/GenBank/DDBJ databases">
        <title>New taxonomy in bacterial strain CC-CFT640, isolated from vineyard.</title>
        <authorList>
            <person name="Lin S.-Y."/>
            <person name="Tsai C.-F."/>
            <person name="Young C.-C."/>
        </authorList>
    </citation>
    <scope>NUCLEOTIDE SEQUENCE [LARGE SCALE GENOMIC DNA]</scope>
    <source>
        <strain evidence="4 5">CC-CFT640</strain>
    </source>
</reference>
<dbReference type="AlphaFoldDB" id="A0A5C8PDY2"/>
<evidence type="ECO:0000259" key="3">
    <source>
        <dbReference type="Pfam" id="PF06634"/>
    </source>
</evidence>
<dbReference type="InterPro" id="IPR001091">
    <property type="entry name" value="RM_Methyltransferase"/>
</dbReference>
<evidence type="ECO:0000313" key="5">
    <source>
        <dbReference type="Proteomes" id="UP000321638"/>
    </source>
</evidence>
<protein>
    <submittedName>
        <fullName evidence="4">DUF1156 domain-containing protein</fullName>
    </submittedName>
</protein>
<dbReference type="Proteomes" id="UP000321638">
    <property type="component" value="Unassembled WGS sequence"/>
</dbReference>
<dbReference type="InterPro" id="IPR029063">
    <property type="entry name" value="SAM-dependent_MTases_sf"/>
</dbReference>
<keyword evidence="2" id="KW-0808">Transferase</keyword>
<dbReference type="InterPro" id="IPR002052">
    <property type="entry name" value="DNA_methylase_N6_adenine_CS"/>
</dbReference>
<keyword evidence="5" id="KW-1185">Reference proteome</keyword>
<dbReference type="Pfam" id="PF06634">
    <property type="entry name" value="DUF1156"/>
    <property type="match status" value="1"/>
</dbReference>
<dbReference type="OrthoDB" id="3197274at2"/>
<name>A0A5C8PDY2_9HYPH</name>
<feature type="domain" description="DUF1156" evidence="3">
    <location>
        <begin position="11"/>
        <end position="58"/>
    </location>
</feature>
<keyword evidence="1" id="KW-0489">Methyltransferase</keyword>
<sequence length="875" mass="96010">MSDKRLIEVSFPLAEVSAESAFDKSTKGHHVRNTHLWWSCKPLPSMRAAIAASLLPPGDASFKLVKDVANRRLTGSHLHAFDAARGKVVLDPFGGSGATAIESLRLGASPVVGDLNPVAFLVQHLLVEALPKWNGVLRKKVALRDPVPGSEGFTDLVRRAGSRIATRARESLAKAYQANSRSSEDVFAFLWVRTATCENPACRRLDPLAANWWVRKGDAPLALELDASAQGIEFRMVESEPTQEGTVAASKIHCPYCEQISSRGYLQAEGMAGRIGHFLAAVGYLDGEGRKSYRVASKRDRECVGVAESMLASRSQVPTNPFPQDDSRKFTPATFGVRLWSDLHNPRQRLALSTFAMEVKAEFDVVQKEYISILRDAEAAELARDVCTALSCAIARMADLSTICCRWEPQAQAVRNLFTSKYVPMMWDYAEANTLAESSGSWLQCLERMTKSLEQAPRTTTSGVVYRSSAADISLKSDSVDVVLTDPPYYDAIAYGDASDFFYGWHKIAIGELYPDAFATDSTPKRSEIVQRPGRVKTAERFESDMRGALAEVRRVLKPDGIAVVVFAHKSTAAWETLLKATLDAGLVISASWPVETEMPQRADAHGNASLASTVFIVCRKRKRDSDGFVDDVEPELHERLHERLDYFWSQGIRGADFFMSAIGPAVEVFGRHKRVLKLSGEEVSIAELLDKVRGIVADYALQRIVRGEAAGNVDEPSRFYVIWRWAFGTSEVESGEAIHMAQSMGCEFSELVVDSGMLSKAGDKVTLKGPVDRKKTKGLGEPAATGTLASLIDVLHRAANLWAAGERQDLADFLATALPPGGADRMQRLAQSIVDVLPPGDKERALYENFLVGARSLPTPTKKDEAAVKQQRLF</sequence>
<dbReference type="SUPFAM" id="SSF53335">
    <property type="entry name" value="S-adenosyl-L-methionine-dependent methyltransferases"/>
    <property type="match status" value="2"/>
</dbReference>
<proteinExistence type="predicted"/>
<dbReference type="EMBL" id="VDUZ01000039">
    <property type="protein sequence ID" value="TXL71775.1"/>
    <property type="molecule type" value="Genomic_DNA"/>
</dbReference>
<evidence type="ECO:0000313" key="4">
    <source>
        <dbReference type="EMBL" id="TXL71775.1"/>
    </source>
</evidence>
<organism evidence="4 5">
    <name type="scientific">Vineibacter terrae</name>
    <dbReference type="NCBI Taxonomy" id="2586908"/>
    <lineage>
        <taxon>Bacteria</taxon>
        <taxon>Pseudomonadati</taxon>
        <taxon>Pseudomonadota</taxon>
        <taxon>Alphaproteobacteria</taxon>
        <taxon>Hyphomicrobiales</taxon>
        <taxon>Vineibacter</taxon>
    </lineage>
</organism>
<dbReference type="PRINTS" id="PR00508">
    <property type="entry name" value="S21N4MTFRASE"/>
</dbReference>
<dbReference type="GO" id="GO:0032259">
    <property type="term" value="P:methylation"/>
    <property type="evidence" value="ECO:0007669"/>
    <property type="project" value="UniProtKB-KW"/>
</dbReference>
<gene>
    <name evidence="4" type="ORF">FHP25_28310</name>
</gene>
<dbReference type="PROSITE" id="PS00092">
    <property type="entry name" value="N6_MTASE"/>
    <property type="match status" value="1"/>
</dbReference>
<dbReference type="InterPro" id="IPR009537">
    <property type="entry name" value="DUF1156"/>
</dbReference>
<evidence type="ECO:0000256" key="1">
    <source>
        <dbReference type="ARBA" id="ARBA00022603"/>
    </source>
</evidence>
<accession>A0A5C8PDY2</accession>
<dbReference type="GO" id="GO:0008170">
    <property type="term" value="F:N-methyltransferase activity"/>
    <property type="evidence" value="ECO:0007669"/>
    <property type="project" value="InterPro"/>
</dbReference>
<evidence type="ECO:0000256" key="2">
    <source>
        <dbReference type="ARBA" id="ARBA00022679"/>
    </source>
</evidence>
<comment type="caution">
    <text evidence="4">The sequence shown here is derived from an EMBL/GenBank/DDBJ whole genome shotgun (WGS) entry which is preliminary data.</text>
</comment>
<dbReference type="RefSeq" id="WP_147850358.1">
    <property type="nucleotide sequence ID" value="NZ_VDUZ01000039.1"/>
</dbReference>
<dbReference type="Gene3D" id="3.40.50.150">
    <property type="entry name" value="Vaccinia Virus protein VP39"/>
    <property type="match status" value="1"/>
</dbReference>
<dbReference type="GO" id="GO:0003677">
    <property type="term" value="F:DNA binding"/>
    <property type="evidence" value="ECO:0007669"/>
    <property type="project" value="InterPro"/>
</dbReference>